<feature type="compositionally biased region" description="Basic and acidic residues" evidence="1">
    <location>
        <begin position="1"/>
        <end position="13"/>
    </location>
</feature>
<reference evidence="2" key="1">
    <citation type="journal article" date="2015" name="PLoS ONE">
        <title>Comprehensive Evaluation of Toxoplasma gondii VEG and Neospora caninum LIV Genomes with Tachyzoite Stage Transcriptome and Proteome Defines Novel Transcript Features.</title>
        <authorList>
            <person name="Ramaprasad A."/>
            <person name="Mourier T."/>
            <person name="Naeem R."/>
            <person name="Malas T.B."/>
            <person name="Moussa E."/>
            <person name="Panigrahi A."/>
            <person name="Vermont S.J."/>
            <person name="Otto T.D."/>
            <person name="Wastling J."/>
            <person name="Pain A."/>
        </authorList>
    </citation>
    <scope>NUCLEOTIDE SEQUENCE</scope>
    <source>
        <strain evidence="2">Liverpool</strain>
    </source>
</reference>
<feature type="compositionally biased region" description="Low complexity" evidence="1">
    <location>
        <begin position="159"/>
        <end position="168"/>
    </location>
</feature>
<gene>
    <name evidence="2" type="ORF">BN1204_011030</name>
</gene>
<evidence type="ECO:0000313" key="2">
    <source>
        <dbReference type="EMBL" id="CEL65247.1"/>
    </source>
</evidence>
<accession>A0A0F7UA44</accession>
<dbReference type="EMBL" id="LN714478">
    <property type="protein sequence ID" value="CEL65247.1"/>
    <property type="molecule type" value="Genomic_DNA"/>
</dbReference>
<protein>
    <submittedName>
        <fullName evidence="2">Uncharacterized protein</fullName>
    </submittedName>
</protein>
<feature type="compositionally biased region" description="Polar residues" evidence="1">
    <location>
        <begin position="471"/>
        <end position="482"/>
    </location>
</feature>
<sequence>MVFVGDETKDDTSKPTPPRPALLKPSADKMPSSTGDVETAGPVDKPRGASSGGPSPKPVWLKPSADKMPSSTGDMETAGPVDKASGASSGGPSPKPVWLKPGADKMPSSTGDMETAGPVDKASGASSGGPSPKPVWLKPSADKMPSSTGDVATAGPVDKASGASSGGPSPKPVWLKPSADKMPRSTGDMETAGPVAKPRGASSGGPSAIPVLLKPSADKMPSSTGDVETAGPVDKASGASSGGPSPKPVWLKPSADKMPRSTGDVETAGPVDKPRGASSGGPSAIPVLLKPSADKMPSSTGDMETAGPVDKASGASSGGPSAIPVLLKPSADKMPRSTGDVETAGPVDKASGASSGGPSPKPVWLKPSADKMPRSTGDVETAGPVDRPSGASSGGPPPIPVLLKPSADKGPETGATAPPPKSEGSVRSMAPVEPKEEAGPVQPPSEAPVKNVGPGGSPYQPRKESMELQRQPLSPENTTRSGPQGRARARTQAGDLPALPPPTPEEEAALGGPPEEPPTSRMASQSGEPLAESGSLLPEVSVDGPGEEDIPTPSSDAVAGKSAAAPELAAPLMRRGRPGSNLPVCGPEVSHFERTFQRAYKEALAAVHELDDGPRCITSIIGKIGLPIHRKFPEVRTEVVETVVVSARMRLLVQSTEKTLKAMRSGSMRNSHSESALDVAINLLGTEIAIGDTVKEIGPDNQLQSRTWIVESVAGKRLNCKNGDETRILDVEKAVKTIDSYHATIADLTLTNSWKEVEKNNPSLFKALQKVMWEQGWWTAYTQAKAKGAWGILLKSMEKGEQPTGALALTDAVRHSRSEKMMSMQEKRSRGKDVSLTVPYLSVTHVVTFLETYHLYKKTSAVQGCMPLSAATAAAESDLLGVVADFGTTPLDDLEKEIDVGEDGPACLAAIDFFFSRKTQGTCATEWRRKVAWPPKIISMTNATALKEFFSQSCESKVPTGYPVAYTKKCNMACLRRLWQRTKPYGKAKSLSQSVRISGDFVRTALKYEWKTLLMLEDLGASMADVAISLDPQGDPFKQLEMDICVAAWFKRQKAESLQQGFGLDFYNPLLVGSYAITHFRALLSATQAGLKSADSAAIETSEPLSGLFRTLTCKAPYAVPIASFLLQASAFLHVEVEQAKKKQYANAAAVMAQGVFDEKKFDASRKWIRSQVIKFARLFMPGYLDGKNPAANRQHALFPFTKMAVVMWMLGLTDPQNSPVPPPSPKVFFAHLLYNKGKDPVDGMAERIKLDCKKAAVNLPLWISTNIRATPAKVKLEDIRQKLVTGLKFGVSQTGDMHQATKDVENLVQGCKGLLFDFNDPSYRPLFEHHHCMTLQKNAISFLRKLFKGSKKQVPEDQINEVFEFLSQVHLVYSNDDSGRLLKGFAEWKKTRKPYDTERHTLEFNCLWKEKPETQRAMVYAALKQEDPEPGNYPVPPSFDTCPAHAVDPLTTSSPEFAGIPGGHSIYPDLSAFF</sequence>
<feature type="compositionally biased region" description="Low complexity" evidence="1">
    <location>
        <begin position="121"/>
        <end position="130"/>
    </location>
</feature>
<proteinExistence type="predicted"/>
<feature type="compositionally biased region" description="Low complexity" evidence="1">
    <location>
        <begin position="235"/>
        <end position="244"/>
    </location>
</feature>
<organism evidence="2">
    <name type="scientific">Neospora caninum (strain Liverpool)</name>
    <dbReference type="NCBI Taxonomy" id="572307"/>
    <lineage>
        <taxon>Eukaryota</taxon>
        <taxon>Sar</taxon>
        <taxon>Alveolata</taxon>
        <taxon>Apicomplexa</taxon>
        <taxon>Conoidasida</taxon>
        <taxon>Coccidia</taxon>
        <taxon>Eucoccidiorida</taxon>
        <taxon>Eimeriorina</taxon>
        <taxon>Sarcocystidae</taxon>
        <taxon>Neospora</taxon>
    </lineage>
</organism>
<feature type="compositionally biased region" description="Low complexity" evidence="1">
    <location>
        <begin position="312"/>
        <end position="322"/>
    </location>
</feature>
<evidence type="ECO:0000256" key="1">
    <source>
        <dbReference type="SAM" id="MobiDB-lite"/>
    </source>
</evidence>
<name>A0A0F7UA44_NEOCL</name>
<feature type="compositionally biased region" description="Low complexity" evidence="1">
    <location>
        <begin position="83"/>
        <end position="92"/>
    </location>
</feature>
<feature type="compositionally biased region" description="Low complexity" evidence="1">
    <location>
        <begin position="349"/>
        <end position="358"/>
    </location>
</feature>
<feature type="region of interest" description="Disordered" evidence="1">
    <location>
        <begin position="1"/>
        <end position="563"/>
    </location>
</feature>